<dbReference type="SUPFAM" id="SSF54593">
    <property type="entry name" value="Glyoxalase/Bleomycin resistance protein/Dihydroxybiphenyl dioxygenase"/>
    <property type="match status" value="1"/>
</dbReference>
<reference evidence="1 2" key="1">
    <citation type="submission" date="2016-07" db="EMBL/GenBank/DDBJ databases">
        <title>Draft genome sequence of Prauserella muralis DSM 45305, isolated from a mould-covered wall in an indoor environment.</title>
        <authorList>
            <person name="Ruckert C."/>
            <person name="Albersmeier A."/>
            <person name="Jiang C.-L."/>
            <person name="Jiang Y."/>
            <person name="Kalinowski J."/>
            <person name="Schneider O."/>
            <person name="Winkler A."/>
            <person name="Zotchev S.B."/>
        </authorList>
    </citation>
    <scope>NUCLEOTIDE SEQUENCE [LARGE SCALE GENOMIC DNA]</scope>
    <source>
        <strain evidence="1 2">DSM 45305</strain>
    </source>
</reference>
<evidence type="ECO:0000313" key="2">
    <source>
        <dbReference type="Proteomes" id="UP000249915"/>
    </source>
</evidence>
<dbReference type="Gene3D" id="3.10.180.10">
    <property type="entry name" value="2,3-Dihydroxybiphenyl 1,2-Dioxygenase, domain 1"/>
    <property type="match status" value="1"/>
</dbReference>
<dbReference type="InterPro" id="IPR041581">
    <property type="entry name" value="Glyoxalase_6"/>
</dbReference>
<accession>A0A2V4B8G5</accession>
<protein>
    <submittedName>
        <fullName evidence="1">Uncharacterized protein</fullName>
    </submittedName>
</protein>
<dbReference type="CDD" id="cd06587">
    <property type="entry name" value="VOC"/>
    <property type="match status" value="1"/>
</dbReference>
<dbReference type="Proteomes" id="UP000249915">
    <property type="component" value="Unassembled WGS sequence"/>
</dbReference>
<organism evidence="1 2">
    <name type="scientific">Prauserella muralis</name>
    <dbReference type="NCBI Taxonomy" id="588067"/>
    <lineage>
        <taxon>Bacteria</taxon>
        <taxon>Bacillati</taxon>
        <taxon>Actinomycetota</taxon>
        <taxon>Actinomycetes</taxon>
        <taxon>Pseudonocardiales</taxon>
        <taxon>Pseudonocardiaceae</taxon>
        <taxon>Prauserella</taxon>
    </lineage>
</organism>
<dbReference type="PANTHER" id="PTHR35908">
    <property type="entry name" value="HYPOTHETICAL FUSION PROTEIN"/>
    <property type="match status" value="1"/>
</dbReference>
<dbReference type="RefSeq" id="WP_112279579.1">
    <property type="nucleotide sequence ID" value="NZ_MASW01000001.1"/>
</dbReference>
<gene>
    <name evidence="1" type="ORF">BAY60_04015</name>
</gene>
<proteinExistence type="predicted"/>
<name>A0A2V4B8G5_9PSEU</name>
<comment type="caution">
    <text evidence="1">The sequence shown here is derived from an EMBL/GenBank/DDBJ whole genome shotgun (WGS) entry which is preliminary data.</text>
</comment>
<dbReference type="EMBL" id="MASW01000001">
    <property type="protein sequence ID" value="PXY31547.1"/>
    <property type="molecule type" value="Genomic_DNA"/>
</dbReference>
<dbReference type="PANTHER" id="PTHR35908:SF1">
    <property type="entry name" value="CONSERVED PROTEIN"/>
    <property type="match status" value="1"/>
</dbReference>
<dbReference type="Pfam" id="PF18029">
    <property type="entry name" value="Glyoxalase_6"/>
    <property type="match status" value="1"/>
</dbReference>
<evidence type="ECO:0000313" key="1">
    <source>
        <dbReference type="EMBL" id="PXY31547.1"/>
    </source>
</evidence>
<dbReference type="OrthoDB" id="5524593at2"/>
<dbReference type="AlphaFoldDB" id="A0A2V4B8G5"/>
<dbReference type="InterPro" id="IPR029068">
    <property type="entry name" value="Glyas_Bleomycin-R_OHBP_Dase"/>
</dbReference>
<sequence length="117" mass="12869">MTAHVLAVAVDCADPERLASFWREVLGCPEPRRWHDADGACYVELDGEPSLVFQPVPEAKACKNRLHLDLAPVGGDQYAEVGRLVGLGARVLSDEQRHPWVVLADPEGNEFCVLPPR</sequence>
<keyword evidence="2" id="KW-1185">Reference proteome</keyword>